<feature type="transmembrane region" description="Helical" evidence="2">
    <location>
        <begin position="534"/>
        <end position="553"/>
    </location>
</feature>
<dbReference type="Gene3D" id="3.30.70.1320">
    <property type="entry name" value="Multidrug efflux transporter AcrB pore domain like"/>
    <property type="match status" value="1"/>
</dbReference>
<keyword evidence="2" id="KW-0812">Transmembrane</keyword>
<dbReference type="Pfam" id="PF00873">
    <property type="entry name" value="ACR_tran"/>
    <property type="match status" value="1"/>
</dbReference>
<dbReference type="GO" id="GO:0042910">
    <property type="term" value="F:xenobiotic transmembrane transporter activity"/>
    <property type="evidence" value="ECO:0007669"/>
    <property type="project" value="TreeGrafter"/>
</dbReference>
<dbReference type="GO" id="GO:0005886">
    <property type="term" value="C:plasma membrane"/>
    <property type="evidence" value="ECO:0007669"/>
    <property type="project" value="TreeGrafter"/>
</dbReference>
<keyword evidence="1" id="KW-0175">Coiled coil</keyword>
<dbReference type="SUPFAM" id="SSF82693">
    <property type="entry name" value="Multidrug efflux transporter AcrB pore domain, PN1, PN2, PC1 and PC2 subdomains"/>
    <property type="match status" value="3"/>
</dbReference>
<dbReference type="PRINTS" id="PR00702">
    <property type="entry name" value="ACRIFLAVINRP"/>
</dbReference>
<feature type="transmembrane region" description="Helical" evidence="2">
    <location>
        <begin position="467"/>
        <end position="493"/>
    </location>
</feature>
<dbReference type="SUPFAM" id="SSF82714">
    <property type="entry name" value="Multidrug efflux transporter AcrB TolC docking domain, DN and DC subdomains"/>
    <property type="match status" value="2"/>
</dbReference>
<proteinExistence type="predicted"/>
<feature type="transmembrane region" description="Helical" evidence="2">
    <location>
        <begin position="989"/>
        <end position="1016"/>
    </location>
</feature>
<feature type="transmembrane region" description="Helical" evidence="2">
    <location>
        <begin position="364"/>
        <end position="385"/>
    </location>
</feature>
<organism evidence="3 4">
    <name type="scientific">Candidatus Rikenella faecigallinarum</name>
    <dbReference type="NCBI Taxonomy" id="2838745"/>
    <lineage>
        <taxon>Bacteria</taxon>
        <taxon>Pseudomonadati</taxon>
        <taxon>Bacteroidota</taxon>
        <taxon>Bacteroidia</taxon>
        <taxon>Bacteroidales</taxon>
        <taxon>Rikenellaceae</taxon>
        <taxon>Rikenella</taxon>
    </lineage>
</organism>
<reference evidence="3" key="1">
    <citation type="journal article" date="2021" name="PeerJ">
        <title>Extensive microbial diversity within the chicken gut microbiome revealed by metagenomics and culture.</title>
        <authorList>
            <person name="Gilroy R."/>
            <person name="Ravi A."/>
            <person name="Getino M."/>
            <person name="Pursley I."/>
            <person name="Horton D.L."/>
            <person name="Alikhan N.F."/>
            <person name="Baker D."/>
            <person name="Gharbi K."/>
            <person name="Hall N."/>
            <person name="Watson M."/>
            <person name="Adriaenssens E.M."/>
            <person name="Foster-Nyarko E."/>
            <person name="Jarju S."/>
            <person name="Secka A."/>
            <person name="Antonio M."/>
            <person name="Oren A."/>
            <person name="Chaudhuri R.R."/>
            <person name="La Ragione R."/>
            <person name="Hildebrand F."/>
            <person name="Pallen M.J."/>
        </authorList>
    </citation>
    <scope>NUCLEOTIDE SEQUENCE</scope>
    <source>
        <strain evidence="3">ChiBcec15-1070</strain>
    </source>
</reference>
<evidence type="ECO:0000256" key="1">
    <source>
        <dbReference type="SAM" id="Coils"/>
    </source>
</evidence>
<keyword evidence="2" id="KW-0472">Membrane</keyword>
<sequence length="1031" mass="114692">MRRIGFIESAMRYHRIMLLVVGLLVILGIYGLTVMPKQEFPPFTIRQGLIVGVYPGATSEEVEEQLAKPLERFLFTYKEVNKAKTYTQSQDGMVYMMVELNDDVHNKDEVWSKIKHGVADFKLQLPSGVLALVVNDDFGDTSALLISLQSESKTYRELEHYLDDLEGRLRRIESVSNLRRYGVQQEQITVYFDPDKLAVYGLDQRALMMRLFAQGFTTTAGTIETNGQELPIHFAATYDSEYEIAEQIVYSDPHGNVIRLGDVARIVREYDTPDSYVTNNGHKAVILSMEMREGNNIVEYGKEVDRVLAEFQSTLPDDVQIERIADQPKVVDDSVTSFVRDLLVSIVVVIAVMMVLFPFRSAIVAATSIPISIFIAIGIMFITGIPLNTVTLAALIVVLGMIVDNSIIVVDAYLENLDKGMSRWHAAVASAKNYFGSIFLATLCICIIFFPLLVTMHGEFLDFLKDFPWTITISLMTSLVLAMIFIPFLEYVLIKKGLLQHKKENGKKSHGSMLDTVQRWYGHLLDWTFRWPKLTIFGGVMTVVLAGVIMLGLKVRMMPFADRDQLAVEIFLPQGTALERTEAVADSVYRVLAADERVKSVTQFIGTASPRFQATYAPNLPSKHYAQFIVNTQSVDATRSLLDEYANAWADRFPDAYVKFKQLDYQNLTTPIEVRFRGDDIASLKRAADTLMQGMRQIDELVWVHTNYEEPLSGVEVRLDPVESARLGINRMTAQTELAACYSGFPAGTLWEGDYPLSVVLKADSPDTTQTLDRIGDQYIATAIPGVSVPLRQVATVSPSWNEGQIVRRNGVRTLSVMADVKRGHNEGEAFKKVQALAEAQSLPEGVEMEYGGAVESDAEITGPIISGVTAAAFIIFLFLLINFKKVSLSVVALGSISLCLLGAALGLWMTGTEFGLTCVLGLISLMGIIVRNAIIMFQHAEDLRVKRHVPARDAAYDAGKRRMLPIFLTSATTAVGVIPMIISQSSLWTPMGIVICVGTVVSMILVVTVLPVTYWKIFGNVKLKQKPYEA</sequence>
<dbReference type="InterPro" id="IPR001036">
    <property type="entry name" value="Acrflvin-R"/>
</dbReference>
<gene>
    <name evidence="3" type="ORF">H9888_06075</name>
</gene>
<evidence type="ECO:0000313" key="3">
    <source>
        <dbReference type="EMBL" id="HIW11052.1"/>
    </source>
</evidence>
<protein>
    <submittedName>
        <fullName evidence="3">Efflux RND transporter permease subunit</fullName>
    </submittedName>
</protein>
<keyword evidence="2" id="KW-1133">Transmembrane helix</keyword>
<dbReference type="Gene3D" id="3.30.70.1430">
    <property type="entry name" value="Multidrug efflux transporter AcrB pore domain"/>
    <property type="match status" value="2"/>
</dbReference>
<dbReference type="PANTHER" id="PTHR32063:SF18">
    <property type="entry name" value="CATION EFFLUX SYSTEM PROTEIN"/>
    <property type="match status" value="1"/>
</dbReference>
<dbReference type="InterPro" id="IPR027463">
    <property type="entry name" value="AcrB_DN_DC_subdom"/>
</dbReference>
<feature type="transmembrane region" description="Helical" evidence="2">
    <location>
        <begin position="865"/>
        <end position="884"/>
    </location>
</feature>
<comment type="caution">
    <text evidence="3">The sequence shown here is derived from an EMBL/GenBank/DDBJ whole genome shotgun (WGS) entry which is preliminary data.</text>
</comment>
<dbReference type="PANTHER" id="PTHR32063">
    <property type="match status" value="1"/>
</dbReference>
<evidence type="ECO:0000256" key="2">
    <source>
        <dbReference type="SAM" id="Phobius"/>
    </source>
</evidence>
<accession>A0A9D1QF49</accession>
<feature type="transmembrane region" description="Helical" evidence="2">
    <location>
        <begin position="891"/>
        <end position="909"/>
    </location>
</feature>
<name>A0A9D1QF49_9BACT</name>
<dbReference type="SUPFAM" id="SSF82866">
    <property type="entry name" value="Multidrug efflux transporter AcrB transmembrane domain"/>
    <property type="match status" value="2"/>
</dbReference>
<feature type="transmembrane region" description="Helical" evidence="2">
    <location>
        <begin position="965"/>
        <end position="983"/>
    </location>
</feature>
<dbReference type="Gene3D" id="3.30.2090.10">
    <property type="entry name" value="Multidrug efflux transporter AcrB TolC docking domain, DN and DC subdomains"/>
    <property type="match status" value="2"/>
</dbReference>
<dbReference type="Proteomes" id="UP000823926">
    <property type="component" value="Unassembled WGS sequence"/>
</dbReference>
<feature type="transmembrane region" description="Helical" evidence="2">
    <location>
        <begin position="434"/>
        <end position="455"/>
    </location>
</feature>
<feature type="transmembrane region" description="Helical" evidence="2">
    <location>
        <begin position="338"/>
        <end position="357"/>
    </location>
</feature>
<feature type="coiled-coil region" evidence="1">
    <location>
        <begin position="148"/>
        <end position="175"/>
    </location>
</feature>
<dbReference type="Gene3D" id="1.20.1640.10">
    <property type="entry name" value="Multidrug efflux transporter AcrB transmembrane domain"/>
    <property type="match status" value="2"/>
</dbReference>
<reference evidence="3" key="2">
    <citation type="submission" date="2021-04" db="EMBL/GenBank/DDBJ databases">
        <authorList>
            <person name="Gilroy R."/>
        </authorList>
    </citation>
    <scope>NUCLEOTIDE SEQUENCE</scope>
    <source>
        <strain evidence="3">ChiBcec15-1070</strain>
    </source>
</reference>
<dbReference type="EMBL" id="DXHL01000028">
    <property type="protein sequence ID" value="HIW11052.1"/>
    <property type="molecule type" value="Genomic_DNA"/>
</dbReference>
<feature type="transmembrane region" description="Helical" evidence="2">
    <location>
        <begin position="915"/>
        <end position="938"/>
    </location>
</feature>
<evidence type="ECO:0000313" key="4">
    <source>
        <dbReference type="Proteomes" id="UP000823926"/>
    </source>
</evidence>
<dbReference type="Gene3D" id="3.30.70.1440">
    <property type="entry name" value="Multidrug efflux transporter AcrB pore domain"/>
    <property type="match status" value="1"/>
</dbReference>
<dbReference type="AlphaFoldDB" id="A0A9D1QF49"/>
<feature type="transmembrane region" description="Helical" evidence="2">
    <location>
        <begin position="391"/>
        <end position="414"/>
    </location>
</feature>